<sequence>MAQGSSSCHPAPINETYFADRESPLNLTRAAFKHRRKIDTQHTARKGERRGPSVVLNETAAKFMEKNNQYTLEGETTSGVLQTYFFKEFCCQETDGPRELCSRLHHIYRQQLKLETHTKAQILDLLVLEQFLAVLPPEMTSWVRECGAETCSQAVALAEGFLLSEAEEKKLKTQEPFVEMAVEHCNKYPPQELVFGGISQEKPFLDPSAANGTTVMLPMETSLHDSGTETVVVLPTQGGVRSSSTKQVMDNRLRVIQNKL</sequence>
<dbReference type="GeneID" id="117668117"/>
<organism evidence="3 4">
    <name type="scientific">Pantherophis guttatus</name>
    <name type="common">Corn snake</name>
    <name type="synonym">Elaphe guttata</name>
    <dbReference type="NCBI Taxonomy" id="94885"/>
    <lineage>
        <taxon>Eukaryota</taxon>
        <taxon>Metazoa</taxon>
        <taxon>Chordata</taxon>
        <taxon>Craniata</taxon>
        <taxon>Vertebrata</taxon>
        <taxon>Euteleostomi</taxon>
        <taxon>Lepidosauria</taxon>
        <taxon>Squamata</taxon>
        <taxon>Bifurcata</taxon>
        <taxon>Unidentata</taxon>
        <taxon>Episquamata</taxon>
        <taxon>Toxicofera</taxon>
        <taxon>Serpentes</taxon>
        <taxon>Colubroidea</taxon>
        <taxon>Colubridae</taxon>
        <taxon>Colubrinae</taxon>
        <taxon>Pantherophis</taxon>
    </lineage>
</organism>
<dbReference type="PANTHER" id="PTHR45935:SF15">
    <property type="entry name" value="SCAN BOX DOMAIN-CONTAINING PROTEIN"/>
    <property type="match status" value="1"/>
</dbReference>
<dbReference type="PROSITE" id="PS50804">
    <property type="entry name" value="SCAN_BOX"/>
    <property type="match status" value="1"/>
</dbReference>
<dbReference type="InParanoid" id="A0A6P9C2N0"/>
<dbReference type="SUPFAM" id="SSF47353">
    <property type="entry name" value="Retrovirus capsid dimerization domain-like"/>
    <property type="match status" value="1"/>
</dbReference>
<gene>
    <name evidence="4" type="primary">LOC117668117</name>
</gene>
<dbReference type="CDD" id="cd07936">
    <property type="entry name" value="SCAN"/>
    <property type="match status" value="1"/>
</dbReference>
<dbReference type="Proteomes" id="UP001652622">
    <property type="component" value="Unplaced"/>
</dbReference>
<feature type="domain" description="SCAN box" evidence="2">
    <location>
        <begin position="86"/>
        <end position="161"/>
    </location>
</feature>
<dbReference type="InterPro" id="IPR003309">
    <property type="entry name" value="SCAN_dom"/>
</dbReference>
<protein>
    <submittedName>
        <fullName evidence="4">Zinc finger and SCAN domain-containing protein 32-like isoform X1</fullName>
    </submittedName>
</protein>
<keyword evidence="1" id="KW-0539">Nucleus</keyword>
<dbReference type="Pfam" id="PF02023">
    <property type="entry name" value="SCAN"/>
    <property type="match status" value="1"/>
</dbReference>
<reference evidence="4" key="1">
    <citation type="submission" date="2025-08" db="UniProtKB">
        <authorList>
            <consortium name="RefSeq"/>
        </authorList>
    </citation>
    <scope>IDENTIFICATION</scope>
    <source>
        <tissue evidence="4">Blood</tissue>
    </source>
</reference>
<evidence type="ECO:0000256" key="1">
    <source>
        <dbReference type="ARBA" id="ARBA00023242"/>
    </source>
</evidence>
<dbReference type="KEGG" id="pgut:117668117"/>
<dbReference type="AlphaFoldDB" id="A0A6P9C2N0"/>
<dbReference type="RefSeq" id="XP_034277712.1">
    <property type="nucleotide sequence ID" value="XM_034421821.2"/>
</dbReference>
<evidence type="ECO:0000313" key="3">
    <source>
        <dbReference type="Proteomes" id="UP001652622"/>
    </source>
</evidence>
<dbReference type="OMA" id="RNESCFA"/>
<name>A0A6P9C2N0_PANGU</name>
<evidence type="ECO:0000259" key="2">
    <source>
        <dbReference type="PROSITE" id="PS50804"/>
    </source>
</evidence>
<proteinExistence type="predicted"/>
<dbReference type="Gene3D" id="1.10.4020.10">
    <property type="entry name" value="DNA breaking-rejoining enzymes"/>
    <property type="match status" value="1"/>
</dbReference>
<accession>A0A6P9C2N0</accession>
<evidence type="ECO:0000313" key="4">
    <source>
        <dbReference type="RefSeq" id="XP_034277712.1"/>
    </source>
</evidence>
<dbReference type="PANTHER" id="PTHR45935">
    <property type="entry name" value="PROTEIN ZBED8-RELATED"/>
    <property type="match status" value="1"/>
</dbReference>
<dbReference type="InterPro" id="IPR050916">
    <property type="entry name" value="SCAN-C2H2_zinc_finger"/>
</dbReference>
<dbReference type="SMART" id="SM00431">
    <property type="entry name" value="SCAN"/>
    <property type="match status" value="1"/>
</dbReference>
<keyword evidence="3" id="KW-1185">Reference proteome</keyword>
<dbReference type="InterPro" id="IPR038269">
    <property type="entry name" value="SCAN_sf"/>
</dbReference>